<dbReference type="CDD" id="cd14728">
    <property type="entry name" value="Ere-like"/>
    <property type="match status" value="1"/>
</dbReference>
<dbReference type="InterPro" id="IPR052036">
    <property type="entry name" value="Hydrolase/PRTase-associated"/>
</dbReference>
<keyword evidence="3" id="KW-1185">Reference proteome</keyword>
<sequence>MNPLLRKAVLSAVLCSFTLMTVRGAVYAEGAPAADVKSAMSAEAGWKENVRATANTITTIKPEKDDTYSDLAFLQPILADKRIVSLGEASHGAAEYNSVKVRLIKYLHEKLGYNVIAFESNLADAAAAYTQVQELKPQELMENSIYGVWQVEENLPLFEYIAEQSRTDHPLMLTGFDSQAATDSFITFVEQWFAGVDSSKAKAFTRTEEWYLKLNMIDDIGEFTAQKDAIKSKYMIFQAFVKDHKASLSKVYPKQPKLVPTLERVLQNRIDMLDYYHPHIVQLLAGADPEKHVKQGSYERDRVMAGNVAWLANTAYPEEKIILWGHNYHIRKHNSTMITEHNGFGYDQTPYPTMGELLPWSLKQDNYVIGLYAYEGSAHKNNGKVEQIMPHDKGSLEEIMGAGMGAAQFINLRDTTLGASTEWMYTPRTAKAWGVLNETMIPREQYDGILLIQQLHPSTPVKD</sequence>
<keyword evidence="2" id="KW-0378">Hydrolase</keyword>
<dbReference type="EC" id="3.1.1.-" evidence="2"/>
<keyword evidence="1" id="KW-0732">Signal</keyword>
<feature type="signal peptide" evidence="1">
    <location>
        <begin position="1"/>
        <end position="28"/>
    </location>
</feature>
<evidence type="ECO:0000313" key="3">
    <source>
        <dbReference type="Proteomes" id="UP001597448"/>
    </source>
</evidence>
<name>A0ABW5FHN1_9BACL</name>
<dbReference type="PANTHER" id="PTHR31299">
    <property type="entry name" value="ESTERASE, PUTATIVE (AFU_ORTHOLOGUE AFUA_1G05850)-RELATED"/>
    <property type="match status" value="1"/>
</dbReference>
<proteinExistence type="predicted"/>
<accession>A0ABW5FHN1</accession>
<protein>
    <submittedName>
        <fullName evidence="2">Erythromycin esterase family protein</fullName>
        <ecNumber evidence="2">3.1.1.-</ecNumber>
    </submittedName>
</protein>
<dbReference type="Proteomes" id="UP001597448">
    <property type="component" value="Unassembled WGS sequence"/>
</dbReference>
<evidence type="ECO:0000313" key="2">
    <source>
        <dbReference type="EMBL" id="MFD2413984.1"/>
    </source>
</evidence>
<dbReference type="GO" id="GO:0016787">
    <property type="term" value="F:hydrolase activity"/>
    <property type="evidence" value="ECO:0007669"/>
    <property type="project" value="UniProtKB-KW"/>
</dbReference>
<dbReference type="Gene3D" id="3.30.1870.10">
    <property type="entry name" value="EreA-like, domain 2"/>
    <property type="match status" value="1"/>
</dbReference>
<dbReference type="Gene3D" id="1.20.1440.30">
    <property type="entry name" value="Biosynthetic Protein domain"/>
    <property type="match status" value="1"/>
</dbReference>
<dbReference type="Gene3D" id="3.40.1660.10">
    <property type="entry name" value="EreA-like (biosynthetic domain)"/>
    <property type="match status" value="1"/>
</dbReference>
<dbReference type="EMBL" id="JBHUKY010000078">
    <property type="protein sequence ID" value="MFD2413984.1"/>
    <property type="molecule type" value="Genomic_DNA"/>
</dbReference>
<dbReference type="InterPro" id="IPR007815">
    <property type="entry name" value="Emycin_Estase"/>
</dbReference>
<dbReference type="PANTHER" id="PTHR31299:SF0">
    <property type="entry name" value="ESTERASE, PUTATIVE (AFU_ORTHOLOGUE AFUA_1G05850)-RELATED"/>
    <property type="match status" value="1"/>
</dbReference>
<organism evidence="2 3">
    <name type="scientific">Paenibacillus rhizoplanae</name>
    <dbReference type="NCBI Taxonomy" id="1917181"/>
    <lineage>
        <taxon>Bacteria</taxon>
        <taxon>Bacillati</taxon>
        <taxon>Bacillota</taxon>
        <taxon>Bacilli</taxon>
        <taxon>Bacillales</taxon>
        <taxon>Paenibacillaceae</taxon>
        <taxon>Paenibacillus</taxon>
    </lineage>
</organism>
<gene>
    <name evidence="2" type="ORF">ACFSX3_29360</name>
</gene>
<dbReference type="Pfam" id="PF05139">
    <property type="entry name" value="Erythro_esteras"/>
    <property type="match status" value="1"/>
</dbReference>
<feature type="chain" id="PRO_5045104522" evidence="1">
    <location>
        <begin position="29"/>
        <end position="463"/>
    </location>
</feature>
<dbReference type="SUPFAM" id="SSF159501">
    <property type="entry name" value="EreA/ChaN-like"/>
    <property type="match status" value="1"/>
</dbReference>
<comment type="caution">
    <text evidence="2">The sequence shown here is derived from an EMBL/GenBank/DDBJ whole genome shotgun (WGS) entry which is preliminary data.</text>
</comment>
<evidence type="ECO:0000256" key="1">
    <source>
        <dbReference type="SAM" id="SignalP"/>
    </source>
</evidence>
<reference evidence="3" key="1">
    <citation type="journal article" date="2019" name="Int. J. Syst. Evol. Microbiol.">
        <title>The Global Catalogue of Microorganisms (GCM) 10K type strain sequencing project: providing services to taxonomists for standard genome sequencing and annotation.</title>
        <authorList>
            <consortium name="The Broad Institute Genomics Platform"/>
            <consortium name="The Broad Institute Genome Sequencing Center for Infectious Disease"/>
            <person name="Wu L."/>
            <person name="Ma J."/>
        </authorList>
    </citation>
    <scope>NUCLEOTIDE SEQUENCE [LARGE SCALE GENOMIC DNA]</scope>
    <source>
        <strain evidence="3">CCM 8725</strain>
    </source>
</reference>
<dbReference type="RefSeq" id="WP_209990662.1">
    <property type="nucleotide sequence ID" value="NZ_JBHSVQ010000001.1"/>
</dbReference>